<proteinExistence type="predicted"/>
<dbReference type="EMBL" id="KZ502845">
    <property type="protein sequence ID" value="PKU72016.1"/>
    <property type="molecule type" value="Genomic_DNA"/>
</dbReference>
<reference evidence="1 2" key="1">
    <citation type="journal article" date="2016" name="Sci. Rep.">
        <title>The Dendrobium catenatum Lindl. genome sequence provides insights into polysaccharide synthase, floral development and adaptive evolution.</title>
        <authorList>
            <person name="Zhang G.Q."/>
            <person name="Xu Q."/>
            <person name="Bian C."/>
            <person name="Tsai W.C."/>
            <person name="Yeh C.M."/>
            <person name="Liu K.W."/>
            <person name="Yoshida K."/>
            <person name="Zhang L.S."/>
            <person name="Chang S.B."/>
            <person name="Chen F."/>
            <person name="Shi Y."/>
            <person name="Su Y.Y."/>
            <person name="Zhang Y.Q."/>
            <person name="Chen L.J."/>
            <person name="Yin Y."/>
            <person name="Lin M."/>
            <person name="Huang H."/>
            <person name="Deng H."/>
            <person name="Wang Z.W."/>
            <person name="Zhu S.L."/>
            <person name="Zhao X."/>
            <person name="Deng C."/>
            <person name="Niu S.C."/>
            <person name="Huang J."/>
            <person name="Wang M."/>
            <person name="Liu G.H."/>
            <person name="Yang H.J."/>
            <person name="Xiao X.J."/>
            <person name="Hsiao Y.Y."/>
            <person name="Wu W.L."/>
            <person name="Chen Y.Y."/>
            <person name="Mitsuda N."/>
            <person name="Ohme-Takagi M."/>
            <person name="Luo Y.B."/>
            <person name="Van de Peer Y."/>
            <person name="Liu Z.J."/>
        </authorList>
    </citation>
    <scope>NUCLEOTIDE SEQUENCE [LARGE SCALE GENOMIC DNA]</scope>
    <source>
        <tissue evidence="1">The whole plant</tissue>
    </source>
</reference>
<evidence type="ECO:0000313" key="1">
    <source>
        <dbReference type="EMBL" id="PKU72016.1"/>
    </source>
</evidence>
<evidence type="ECO:0000313" key="2">
    <source>
        <dbReference type="Proteomes" id="UP000233837"/>
    </source>
</evidence>
<dbReference type="AlphaFoldDB" id="A0A2I0W8M6"/>
<reference evidence="1 2" key="2">
    <citation type="journal article" date="2017" name="Nature">
        <title>The Apostasia genome and the evolution of orchids.</title>
        <authorList>
            <person name="Zhang G.Q."/>
            <person name="Liu K.W."/>
            <person name="Li Z."/>
            <person name="Lohaus R."/>
            <person name="Hsiao Y.Y."/>
            <person name="Niu S.C."/>
            <person name="Wang J.Y."/>
            <person name="Lin Y.C."/>
            <person name="Xu Q."/>
            <person name="Chen L.J."/>
            <person name="Yoshida K."/>
            <person name="Fujiwara S."/>
            <person name="Wang Z.W."/>
            <person name="Zhang Y.Q."/>
            <person name="Mitsuda N."/>
            <person name="Wang M."/>
            <person name="Liu G.H."/>
            <person name="Pecoraro L."/>
            <person name="Huang H.X."/>
            <person name="Xiao X.J."/>
            <person name="Lin M."/>
            <person name="Wu X.Y."/>
            <person name="Wu W.L."/>
            <person name="Chen Y.Y."/>
            <person name="Chang S.B."/>
            <person name="Sakamoto S."/>
            <person name="Ohme-Takagi M."/>
            <person name="Yagi M."/>
            <person name="Zeng S.J."/>
            <person name="Shen C.Y."/>
            <person name="Yeh C.M."/>
            <person name="Luo Y.B."/>
            <person name="Tsai W.C."/>
            <person name="Van de Peer Y."/>
            <person name="Liu Z.J."/>
        </authorList>
    </citation>
    <scope>NUCLEOTIDE SEQUENCE [LARGE SCALE GENOMIC DNA]</scope>
    <source>
        <tissue evidence="1">The whole plant</tissue>
    </source>
</reference>
<gene>
    <name evidence="1" type="ORF">MA16_Dca007380</name>
</gene>
<dbReference type="Proteomes" id="UP000233837">
    <property type="component" value="Unassembled WGS sequence"/>
</dbReference>
<protein>
    <submittedName>
        <fullName evidence="1">Uncharacterized protein</fullName>
    </submittedName>
</protein>
<name>A0A2I0W8M6_9ASPA</name>
<sequence length="229" mass="26104">MARRKCSCQLSGSSSRASLDPHFLEGDDQAAYQCYKEVGVTVSRKINPNFLSYSAMSNHFPHNSNVSFHMDEISTILKDARTIQHILRTSVISKASNHVHITPHLSLTTFYILANREFNATDLIFYYINHLTTIRDLGYRRKPNLALGYIISYILESKYNLQYPTRPNLQSAFYSNISFQTLHSTRLQLGDGEAQVGEEEAHIPSPTLVPTPVLLYKHSQLDQLVEHFD</sequence>
<keyword evidence="2" id="KW-1185">Reference proteome</keyword>
<organism evidence="1 2">
    <name type="scientific">Dendrobium catenatum</name>
    <dbReference type="NCBI Taxonomy" id="906689"/>
    <lineage>
        <taxon>Eukaryota</taxon>
        <taxon>Viridiplantae</taxon>
        <taxon>Streptophyta</taxon>
        <taxon>Embryophyta</taxon>
        <taxon>Tracheophyta</taxon>
        <taxon>Spermatophyta</taxon>
        <taxon>Magnoliopsida</taxon>
        <taxon>Liliopsida</taxon>
        <taxon>Asparagales</taxon>
        <taxon>Orchidaceae</taxon>
        <taxon>Epidendroideae</taxon>
        <taxon>Malaxideae</taxon>
        <taxon>Dendrobiinae</taxon>
        <taxon>Dendrobium</taxon>
    </lineage>
</organism>
<accession>A0A2I0W8M6</accession>